<sequence length="214" mass="25054">MLAYVYFIIIVIMLFLAVITFTNINIRIQFLKKNERKEIVVDIKLLYGLLKYRIEIPLVELISGDRLYSFIELNSKLEVANSDVVKKPSESFFNYNEMKLIYNKAKKIYEKYIVVKKYIFKRIKIVNFNWETELGTDDAAITGFATGLAWVFKANAINYLKRNFFLNDFNINITPAYGIEKLDTSLDCIIKLKIGYIIIVGFKIIIITLKNRGW</sequence>
<keyword evidence="1" id="KW-1133">Transmembrane helix</keyword>
<reference evidence="2 3" key="1">
    <citation type="submission" date="2019-10" db="EMBL/GenBank/DDBJ databases">
        <title>Alkaliphilus serpentinus sp. nov. and Alkaliphilus pronyensis sp. nov., two novel anaerobic alkaliphilic species isolated from the serpentinized-hosted hydrothermal field of the Prony Bay (New Caledonia).</title>
        <authorList>
            <person name="Postec A."/>
        </authorList>
    </citation>
    <scope>NUCLEOTIDE SEQUENCE [LARGE SCALE GENOMIC DNA]</scope>
    <source>
        <strain evidence="2 3">LacV</strain>
    </source>
</reference>
<accession>A0A6I0F776</accession>
<dbReference type="Pfam" id="PF11167">
    <property type="entry name" value="DUF2953"/>
    <property type="match status" value="1"/>
</dbReference>
<evidence type="ECO:0000313" key="3">
    <source>
        <dbReference type="Proteomes" id="UP000432715"/>
    </source>
</evidence>
<comment type="caution">
    <text evidence="2">The sequence shown here is derived from an EMBL/GenBank/DDBJ whole genome shotgun (WGS) entry which is preliminary data.</text>
</comment>
<feature type="transmembrane region" description="Helical" evidence="1">
    <location>
        <begin position="6"/>
        <end position="26"/>
    </location>
</feature>
<name>A0A6I0F776_9FIRM</name>
<dbReference type="EMBL" id="WBZC01000047">
    <property type="protein sequence ID" value="KAB3532536.1"/>
    <property type="molecule type" value="Genomic_DNA"/>
</dbReference>
<feature type="transmembrane region" description="Helical" evidence="1">
    <location>
        <begin position="190"/>
        <end position="209"/>
    </location>
</feature>
<dbReference type="InterPro" id="IPR021338">
    <property type="entry name" value="DUF2953"/>
</dbReference>
<proteinExistence type="predicted"/>
<dbReference type="RefSeq" id="WP_151861807.1">
    <property type="nucleotide sequence ID" value="NZ_WBZC01000047.1"/>
</dbReference>
<dbReference type="AlphaFoldDB" id="A0A6I0F776"/>
<evidence type="ECO:0000256" key="1">
    <source>
        <dbReference type="SAM" id="Phobius"/>
    </source>
</evidence>
<dbReference type="OrthoDB" id="1953500at2"/>
<gene>
    <name evidence="2" type="ORF">F8154_11725</name>
</gene>
<evidence type="ECO:0000313" key="2">
    <source>
        <dbReference type="EMBL" id="KAB3532536.1"/>
    </source>
</evidence>
<keyword evidence="1" id="KW-0472">Membrane</keyword>
<organism evidence="2 3">
    <name type="scientific">Alkaliphilus pronyensis</name>
    <dbReference type="NCBI Taxonomy" id="1482732"/>
    <lineage>
        <taxon>Bacteria</taxon>
        <taxon>Bacillati</taxon>
        <taxon>Bacillota</taxon>
        <taxon>Clostridia</taxon>
        <taxon>Peptostreptococcales</taxon>
        <taxon>Natronincolaceae</taxon>
        <taxon>Alkaliphilus</taxon>
    </lineage>
</organism>
<protein>
    <submittedName>
        <fullName evidence="2">DUF2953 domain-containing protein</fullName>
    </submittedName>
</protein>
<keyword evidence="3" id="KW-1185">Reference proteome</keyword>
<keyword evidence="1" id="KW-0812">Transmembrane</keyword>
<dbReference type="Proteomes" id="UP000432715">
    <property type="component" value="Unassembled WGS sequence"/>
</dbReference>